<evidence type="ECO:0000313" key="8">
    <source>
        <dbReference type="Proteomes" id="UP000053392"/>
    </source>
</evidence>
<dbReference type="Proteomes" id="UP000053392">
    <property type="component" value="Unassembled WGS sequence"/>
</dbReference>
<sequence length="694" mass="76250">MRKLASLLIFCAAISLAAPYQQKAFNNGALPSSGAFPENIGLSWQDVVSIPTISTWSLNPAGDAAIVRTVTIDVETDTPSYGLHLLAINAQYTVPTALHGTTHPSAFYSFITNDTFVTLLPSQSSFGSWDFTLQALNYTTIPPAWAPTASKPTILKTVPLGNRRPQSMVYSAKARVLSVVLDEGSKNGSRGTPGPLALFSIAEQDNLWTIEQLTISLEGDLAINEIAAGDSAIVFTAHNPAIRPRNATRSILYFLDLSSPSCPIKISSGSFGAVWSPALSSNGQIAWLEQPEDGNWRGRKELWMYDGHISWKVPLKDWDLSISSVIFSKNSEALNLLTLHDQDTSIFHIWTPTRSSPPSSPVRIPSNGTIHSAYHVGITPLDHSHLIGVMSSLTSAHELWVISHSPHDDPAYNYENIRLTYFSKPTLRGRQLSEGESIEFVNELGSTVKGKVFLPSNTKSQENVPVVLLLHGDGNSGGWRNQWMQYWNQNALINEGYAVITVNPTGSEGYGDYFAQSLRFNWGNQTIKDISLGLTHSFALFSSLDSSSVTAMGYGAYGGFVTHWIQGHPTDFVTPNGEPVRWKKLVAHNGVLSPRWWAAETPCPAKVEWEFGEISYDDASPFSLWDPEHFAGEWAIPELVIHDGRDDCDAGPLSQSYASFALLQSRGVKSEILVSDKQAFSKWHRAIFELFVPL</sequence>
<dbReference type="SUPFAM" id="SSF53474">
    <property type="entry name" value="alpha/beta-Hydrolases"/>
    <property type="match status" value="1"/>
</dbReference>
<evidence type="ECO:0000256" key="5">
    <source>
        <dbReference type="SAM" id="SignalP"/>
    </source>
</evidence>
<evidence type="ECO:0000256" key="3">
    <source>
        <dbReference type="ARBA" id="ARBA00022801"/>
    </source>
</evidence>
<evidence type="ECO:0000313" key="7">
    <source>
        <dbReference type="EMBL" id="KIR43909.1"/>
    </source>
</evidence>
<feature type="signal peptide" evidence="5">
    <location>
        <begin position="1"/>
        <end position="17"/>
    </location>
</feature>
<dbReference type="Gene3D" id="3.40.50.1820">
    <property type="entry name" value="alpha/beta hydrolase"/>
    <property type="match status" value="1"/>
</dbReference>
<dbReference type="Pfam" id="PF00326">
    <property type="entry name" value="Peptidase_S9"/>
    <property type="match status" value="1"/>
</dbReference>
<keyword evidence="3" id="KW-0378">Hydrolase</keyword>
<dbReference type="InterPro" id="IPR001375">
    <property type="entry name" value="Peptidase_S9_cat"/>
</dbReference>
<evidence type="ECO:0000256" key="4">
    <source>
        <dbReference type="ARBA" id="ARBA00032829"/>
    </source>
</evidence>
<dbReference type="EMBL" id="KN847896">
    <property type="protein sequence ID" value="KIR43909.1"/>
    <property type="molecule type" value="Genomic_DNA"/>
</dbReference>
<accession>A0A0D0VBS3</accession>
<proteinExistence type="inferred from homology"/>
<protein>
    <recommendedName>
        <fullName evidence="4">Dipeptidyl-peptidase V</fullName>
    </recommendedName>
</protein>
<dbReference type="PANTHER" id="PTHR42776">
    <property type="entry name" value="SERINE PEPTIDASE S9 FAMILY MEMBER"/>
    <property type="match status" value="1"/>
</dbReference>
<dbReference type="InterPro" id="IPR029058">
    <property type="entry name" value="AB_hydrolase_fold"/>
</dbReference>
<reference evidence="7 8" key="1">
    <citation type="submission" date="2015-01" db="EMBL/GenBank/DDBJ databases">
        <title>The Genome Sequence of Cryptococcus gattii Ram5.</title>
        <authorList>
            <consortium name="The Broad Institute Genomics Platform"/>
            <person name="Cuomo C."/>
            <person name="Litvintseva A."/>
            <person name="Chen Y."/>
            <person name="Heitman J."/>
            <person name="Sun S."/>
            <person name="Springer D."/>
            <person name="Dromer F."/>
            <person name="Young S."/>
            <person name="Zeng Q."/>
            <person name="Gargeya S."/>
            <person name="Abouelleil A."/>
            <person name="Alvarado L."/>
            <person name="Chapman S.B."/>
            <person name="Gainer-Dewar J."/>
            <person name="Goldberg J."/>
            <person name="Griggs A."/>
            <person name="Gujja S."/>
            <person name="Hansen M."/>
            <person name="Howarth C."/>
            <person name="Imamovic A."/>
            <person name="Larimer J."/>
            <person name="Murphy C."/>
            <person name="Naylor J."/>
            <person name="Pearson M."/>
            <person name="Priest M."/>
            <person name="Roberts A."/>
            <person name="Saif S."/>
            <person name="Shea T."/>
            <person name="Sykes S."/>
            <person name="Wortman J."/>
            <person name="Nusbaum C."/>
            <person name="Birren B."/>
        </authorList>
    </citation>
    <scope>NUCLEOTIDE SEQUENCE [LARGE SCALE GENOMIC DNA]</scope>
    <source>
        <strain evidence="7 8">Ram5</strain>
    </source>
</reference>
<dbReference type="SUPFAM" id="SSF50952">
    <property type="entry name" value="Soluble quinoprotein glucose dehydrogenase"/>
    <property type="match status" value="1"/>
</dbReference>
<dbReference type="PANTHER" id="PTHR42776:SF13">
    <property type="entry name" value="DIPEPTIDYL-PEPTIDASE 5"/>
    <property type="match status" value="1"/>
</dbReference>
<dbReference type="GO" id="GO:0006508">
    <property type="term" value="P:proteolysis"/>
    <property type="evidence" value="ECO:0007669"/>
    <property type="project" value="InterPro"/>
</dbReference>
<evidence type="ECO:0000259" key="6">
    <source>
        <dbReference type="Pfam" id="PF00326"/>
    </source>
</evidence>
<evidence type="ECO:0000256" key="1">
    <source>
        <dbReference type="ARBA" id="ARBA00010040"/>
    </source>
</evidence>
<comment type="similarity">
    <text evidence="1">Belongs to the peptidase S9C family.</text>
</comment>
<dbReference type="OrthoDB" id="43744at2759"/>
<keyword evidence="8" id="KW-1185">Reference proteome</keyword>
<dbReference type="InterPro" id="IPR011041">
    <property type="entry name" value="Quinoprot_gluc/sorb_DH_b-prop"/>
</dbReference>
<feature type="domain" description="Peptidase S9 prolyl oligopeptidase catalytic" evidence="6">
    <location>
        <begin position="485"/>
        <end position="676"/>
    </location>
</feature>
<keyword evidence="2 5" id="KW-0732">Signal</keyword>
<name>A0A0D0VBS3_9TREE</name>
<evidence type="ECO:0000256" key="2">
    <source>
        <dbReference type="ARBA" id="ARBA00022729"/>
    </source>
</evidence>
<dbReference type="AlphaFoldDB" id="A0A0D0VBS3"/>
<organism evidence="7 8">
    <name type="scientific">Cryptococcus deuterogattii Ram5</name>
    <dbReference type="NCBI Taxonomy" id="1296110"/>
    <lineage>
        <taxon>Eukaryota</taxon>
        <taxon>Fungi</taxon>
        <taxon>Dikarya</taxon>
        <taxon>Basidiomycota</taxon>
        <taxon>Agaricomycotina</taxon>
        <taxon>Tremellomycetes</taxon>
        <taxon>Tremellales</taxon>
        <taxon>Cryptococcaceae</taxon>
        <taxon>Cryptococcus</taxon>
        <taxon>Cryptococcus gattii species complex</taxon>
    </lineage>
</organism>
<dbReference type="HOGENOM" id="CLU_016656_0_0_1"/>
<feature type="chain" id="PRO_5002235396" description="Dipeptidyl-peptidase V" evidence="5">
    <location>
        <begin position="18"/>
        <end position="694"/>
    </location>
</feature>
<dbReference type="GO" id="GO:0004252">
    <property type="term" value="F:serine-type endopeptidase activity"/>
    <property type="evidence" value="ECO:0007669"/>
    <property type="project" value="TreeGrafter"/>
</dbReference>
<gene>
    <name evidence="7" type="ORF">I313_00755</name>
</gene>